<reference evidence="1" key="1">
    <citation type="journal article" date="2022" name="BMC Genomics">
        <title>Genome sequence of the entomopathogenic Serratia entomophila isolate 626 and characterisation of the species specific itaconate degradation pathway.</title>
        <authorList>
            <person name="Vaughan A.L."/>
            <person name="Altermann E."/>
            <person name="Glare T.R."/>
            <person name="Hurst M.R.H."/>
        </authorList>
    </citation>
    <scope>NUCLEOTIDE SEQUENCE</scope>
    <source>
        <strain evidence="1">626</strain>
    </source>
</reference>
<evidence type="ECO:0000313" key="1">
    <source>
        <dbReference type="EMBL" id="USV02632.1"/>
    </source>
</evidence>
<protein>
    <submittedName>
        <fullName evidence="1">DUF2767 family protein</fullName>
    </submittedName>
</protein>
<proteinExistence type="predicted"/>
<evidence type="ECO:0000313" key="2">
    <source>
        <dbReference type="Proteomes" id="UP001056873"/>
    </source>
</evidence>
<dbReference type="RefSeq" id="WP_234590466.1">
    <property type="nucleotide sequence ID" value="NZ_CAMIPG010000002.1"/>
</dbReference>
<accession>A0ABY5CY75</accession>
<dbReference type="Proteomes" id="UP001056873">
    <property type="component" value="Chromosome"/>
</dbReference>
<sequence length="69" mass="7377">MYSNKPIEFDEEICLAIGKAVLEVVKLGGETSAPALMDAIEKAVEQQDMTDNAVAAADDALDLIARLLQ</sequence>
<dbReference type="GeneID" id="75022131"/>
<organism evidence="1 2">
    <name type="scientific">Serratia entomophila</name>
    <dbReference type="NCBI Taxonomy" id="42906"/>
    <lineage>
        <taxon>Bacteria</taxon>
        <taxon>Pseudomonadati</taxon>
        <taxon>Pseudomonadota</taxon>
        <taxon>Gammaproteobacteria</taxon>
        <taxon>Enterobacterales</taxon>
        <taxon>Yersiniaceae</taxon>
        <taxon>Serratia</taxon>
    </lineage>
</organism>
<name>A0ABY5CY75_9GAMM</name>
<gene>
    <name evidence="1" type="ORF">KFQ06_09035</name>
</gene>
<dbReference type="EMBL" id="CP074347">
    <property type="protein sequence ID" value="USV02632.1"/>
    <property type="molecule type" value="Genomic_DNA"/>
</dbReference>
<keyword evidence="2" id="KW-1185">Reference proteome</keyword>